<dbReference type="Pfam" id="PF00293">
    <property type="entry name" value="NUDIX"/>
    <property type="match status" value="1"/>
</dbReference>
<evidence type="ECO:0000256" key="3">
    <source>
        <dbReference type="ARBA" id="ARBA00007275"/>
    </source>
</evidence>
<feature type="domain" description="Nudix hydrolase" evidence="8">
    <location>
        <begin position="22"/>
        <end position="151"/>
    </location>
</feature>
<dbReference type="InterPro" id="IPR015797">
    <property type="entry name" value="NUDIX_hydrolase-like_dom_sf"/>
</dbReference>
<accession>A0A323UZ79</accession>
<dbReference type="PROSITE" id="PS00893">
    <property type="entry name" value="NUDIX_BOX"/>
    <property type="match status" value="1"/>
</dbReference>
<proteinExistence type="inferred from homology"/>
<dbReference type="OrthoDB" id="9806150at2"/>
<evidence type="ECO:0000256" key="7">
    <source>
        <dbReference type="ARBA" id="ARBA00032272"/>
    </source>
</evidence>
<dbReference type="InterPro" id="IPR000086">
    <property type="entry name" value="NUDIX_hydrolase_dom"/>
</dbReference>
<dbReference type="GO" id="GO:0005829">
    <property type="term" value="C:cytosol"/>
    <property type="evidence" value="ECO:0007669"/>
    <property type="project" value="TreeGrafter"/>
</dbReference>
<dbReference type="PANTHER" id="PTHR11839:SF18">
    <property type="entry name" value="NUDIX HYDROLASE DOMAIN-CONTAINING PROTEIN"/>
    <property type="match status" value="1"/>
</dbReference>
<dbReference type="PROSITE" id="PS51462">
    <property type="entry name" value="NUDIX"/>
    <property type="match status" value="1"/>
</dbReference>
<evidence type="ECO:0000256" key="6">
    <source>
        <dbReference type="ARBA" id="ARBA00032162"/>
    </source>
</evidence>
<comment type="similarity">
    <text evidence="3">Belongs to the Nudix hydrolase family. NudK subfamily.</text>
</comment>
<dbReference type="GO" id="GO:0006753">
    <property type="term" value="P:nucleoside phosphate metabolic process"/>
    <property type="evidence" value="ECO:0007669"/>
    <property type="project" value="TreeGrafter"/>
</dbReference>
<evidence type="ECO:0000256" key="1">
    <source>
        <dbReference type="ARBA" id="ARBA00000847"/>
    </source>
</evidence>
<dbReference type="EMBL" id="QKOE01000005">
    <property type="protein sequence ID" value="PZA17000.1"/>
    <property type="molecule type" value="Genomic_DNA"/>
</dbReference>
<dbReference type="GO" id="GO:0016787">
    <property type="term" value="F:hydrolase activity"/>
    <property type="evidence" value="ECO:0007669"/>
    <property type="project" value="UniProtKB-KW"/>
</dbReference>
<comment type="caution">
    <text evidence="9">The sequence shown here is derived from an EMBL/GenBank/DDBJ whole genome shotgun (WGS) entry which is preliminary data.</text>
</comment>
<evidence type="ECO:0000313" key="9">
    <source>
        <dbReference type="EMBL" id="PZA17000.1"/>
    </source>
</evidence>
<comment type="catalytic activity">
    <reaction evidence="1">
        <text>GDP-alpha-D-mannose + H2O = alpha-D-mannose 1-phosphate + GMP + 2 H(+)</text>
        <dbReference type="Rhea" id="RHEA:27978"/>
        <dbReference type="ChEBI" id="CHEBI:15377"/>
        <dbReference type="ChEBI" id="CHEBI:15378"/>
        <dbReference type="ChEBI" id="CHEBI:57527"/>
        <dbReference type="ChEBI" id="CHEBI:58115"/>
        <dbReference type="ChEBI" id="CHEBI:58409"/>
    </reaction>
</comment>
<organism evidence="9 10">
    <name type="scientific">Parazoarcus communis SWub3 = DSM 12120</name>
    <dbReference type="NCBI Taxonomy" id="1121029"/>
    <lineage>
        <taxon>Bacteria</taxon>
        <taxon>Pseudomonadati</taxon>
        <taxon>Pseudomonadota</taxon>
        <taxon>Betaproteobacteria</taxon>
        <taxon>Rhodocyclales</taxon>
        <taxon>Zoogloeaceae</taxon>
        <taxon>Parazoarcus</taxon>
    </lineage>
</organism>
<reference evidence="9 10" key="1">
    <citation type="submission" date="2018-06" db="EMBL/GenBank/DDBJ databases">
        <title>Azoarcus communis strain SWub3 genome.</title>
        <authorList>
            <person name="Zorraquino Salvo V."/>
            <person name="Toubiana D."/>
            <person name="Blumwald E."/>
        </authorList>
    </citation>
    <scope>NUCLEOTIDE SEQUENCE [LARGE SCALE GENOMIC DNA]</scope>
    <source>
        <strain evidence="9 10">SWub3</strain>
    </source>
</reference>
<dbReference type="PANTHER" id="PTHR11839">
    <property type="entry name" value="UDP/ADP-SUGAR PYROPHOSPHATASE"/>
    <property type="match status" value="1"/>
</dbReference>
<dbReference type="AlphaFoldDB" id="A0A323UZ79"/>
<protein>
    <recommendedName>
        <fullName evidence="4">GDP-mannose pyrophosphatase</fullName>
    </recommendedName>
    <alternativeName>
        <fullName evidence="6">GDP-mannose hydrolase</fullName>
    </alternativeName>
    <alternativeName>
        <fullName evidence="7">GDPMK</fullName>
    </alternativeName>
</protein>
<evidence type="ECO:0000256" key="5">
    <source>
        <dbReference type="ARBA" id="ARBA00022801"/>
    </source>
</evidence>
<dbReference type="InterPro" id="IPR020084">
    <property type="entry name" value="NUDIX_hydrolase_CS"/>
</dbReference>
<evidence type="ECO:0000256" key="4">
    <source>
        <dbReference type="ARBA" id="ARBA00016377"/>
    </source>
</evidence>
<dbReference type="Proteomes" id="UP000248259">
    <property type="component" value="Unassembled WGS sequence"/>
</dbReference>
<dbReference type="SUPFAM" id="SSF55811">
    <property type="entry name" value="Nudix"/>
    <property type="match status" value="1"/>
</dbReference>
<keyword evidence="10" id="KW-1185">Reference proteome</keyword>
<keyword evidence="5 9" id="KW-0378">Hydrolase</keyword>
<evidence type="ECO:0000313" key="10">
    <source>
        <dbReference type="Proteomes" id="UP000248259"/>
    </source>
</evidence>
<dbReference type="GO" id="GO:0019693">
    <property type="term" value="P:ribose phosphate metabolic process"/>
    <property type="evidence" value="ECO:0007669"/>
    <property type="project" value="TreeGrafter"/>
</dbReference>
<sequence length="161" mass="18250">MLKVWRDRVTLPDGGQSWREYVKHPGAVVVAAVLPDGSLVFERQFRYPLHRSFLELPAGKIDPGEDILACAIRELREETGYEAAHWEYLGVMHACIGYSDERIEMFLATDLTHVGHCWDEGEFLEILQFQPEDARAAVLDGRITDSKTITTLFHVLPRLGG</sequence>
<evidence type="ECO:0000259" key="8">
    <source>
        <dbReference type="PROSITE" id="PS51462"/>
    </source>
</evidence>
<gene>
    <name evidence="9" type="ORF">DNK49_09695</name>
</gene>
<name>A0A323UZ79_9RHOO</name>
<evidence type="ECO:0000256" key="2">
    <source>
        <dbReference type="ARBA" id="ARBA00001946"/>
    </source>
</evidence>
<dbReference type="Gene3D" id="3.90.79.10">
    <property type="entry name" value="Nucleoside Triphosphate Pyrophosphohydrolase"/>
    <property type="match status" value="1"/>
</dbReference>
<comment type="cofactor">
    <cofactor evidence="2">
        <name>Mg(2+)</name>
        <dbReference type="ChEBI" id="CHEBI:18420"/>
    </cofactor>
</comment>